<dbReference type="Pfam" id="PF08538">
    <property type="entry name" value="DUF1749"/>
    <property type="match status" value="1"/>
</dbReference>
<dbReference type="Proteomes" id="UP001567538">
    <property type="component" value="Unassembled WGS sequence"/>
</dbReference>
<dbReference type="AlphaFoldDB" id="A0ABD1GJ38"/>
<dbReference type="InterPro" id="IPR029058">
    <property type="entry name" value="AB_hydrolase_fold"/>
</dbReference>
<dbReference type="InterPro" id="IPR013744">
    <property type="entry name" value="SidJ"/>
</dbReference>
<gene>
    <name evidence="1" type="ORF">AAHA92_20211</name>
</gene>
<organism evidence="1 2">
    <name type="scientific">Salvia divinorum</name>
    <name type="common">Maria pastora</name>
    <name type="synonym">Diviner's sage</name>
    <dbReference type="NCBI Taxonomy" id="28513"/>
    <lineage>
        <taxon>Eukaryota</taxon>
        <taxon>Viridiplantae</taxon>
        <taxon>Streptophyta</taxon>
        <taxon>Embryophyta</taxon>
        <taxon>Tracheophyta</taxon>
        <taxon>Spermatophyta</taxon>
        <taxon>Magnoliopsida</taxon>
        <taxon>eudicotyledons</taxon>
        <taxon>Gunneridae</taxon>
        <taxon>Pentapetalae</taxon>
        <taxon>asterids</taxon>
        <taxon>lamiids</taxon>
        <taxon>Lamiales</taxon>
        <taxon>Lamiaceae</taxon>
        <taxon>Nepetoideae</taxon>
        <taxon>Mentheae</taxon>
        <taxon>Salviinae</taxon>
        <taxon>Salvia</taxon>
        <taxon>Salvia subgen. Calosphace</taxon>
    </lineage>
</organism>
<dbReference type="EMBL" id="JBEAFC010000008">
    <property type="protein sequence ID" value="KAL1543204.1"/>
    <property type="molecule type" value="Genomic_DNA"/>
</dbReference>
<proteinExistence type="predicted"/>
<dbReference type="SUPFAM" id="SSF53474">
    <property type="entry name" value="alpha/beta-Hydrolases"/>
    <property type="match status" value="1"/>
</dbReference>
<dbReference type="Gene3D" id="3.40.50.1820">
    <property type="entry name" value="alpha/beta hydrolase"/>
    <property type="match status" value="1"/>
</dbReference>
<evidence type="ECO:0000313" key="2">
    <source>
        <dbReference type="Proteomes" id="UP001567538"/>
    </source>
</evidence>
<evidence type="ECO:0000313" key="1">
    <source>
        <dbReference type="EMBL" id="KAL1543204.1"/>
    </source>
</evidence>
<reference evidence="1 2" key="1">
    <citation type="submission" date="2024-06" db="EMBL/GenBank/DDBJ databases">
        <title>A chromosome level genome sequence of Diviner's sage (Salvia divinorum).</title>
        <authorList>
            <person name="Ford S.A."/>
            <person name="Ro D.-K."/>
            <person name="Ness R.W."/>
            <person name="Phillips M.A."/>
        </authorList>
    </citation>
    <scope>NUCLEOTIDE SEQUENCE [LARGE SCALE GENOMIC DNA]</scope>
    <source>
        <strain evidence="1">SAF-2024a</strain>
        <tissue evidence="1">Leaf</tissue>
    </source>
</reference>
<comment type="caution">
    <text evidence="1">The sequence shown here is derived from an EMBL/GenBank/DDBJ whole genome shotgun (WGS) entry which is preliminary data.</text>
</comment>
<name>A0ABD1GJ38_SALDI</name>
<accession>A0ABD1GJ38</accession>
<dbReference type="PANTHER" id="PTHR31591">
    <property type="entry name" value="UPF0613 PROTEIN PB24D3.06C"/>
    <property type="match status" value="1"/>
</dbReference>
<sequence length="298" mass="33045">MVPTSPTGATAAVNNKYKLHGVMFKYGPKPIQVAFKIGNFKQQVVFVGGFKEGILATEYLEPLEIALEKEHWSLVQFLFSSSYNGYGVSGLKQDTTELDQLISYLIDNEDSHGVILLGHGHGCQDIVFYLGSNAAWSRAVRAAILQAPVSDREYFQETGSMIDLASTMINQGRMSDFMPRIVHPDAPITAYRYHSLCTRNGEDDMFSSDLSDEELKEKLGHMSATPTLVIFSMADEHVPQHVDKQEFGGRLCRALGGAEMVEIESGNHSLSNRTKEAVQAIMEFVKRDGLKGCEDPWS</sequence>
<protein>
    <submittedName>
        <fullName evidence="1">UPF0613 protein PB24D3.06c-like</fullName>
    </submittedName>
</protein>
<keyword evidence="2" id="KW-1185">Reference proteome</keyword>
<dbReference type="PANTHER" id="PTHR31591:SF1">
    <property type="entry name" value="UPF0613 PROTEIN PB24D3.06C"/>
    <property type="match status" value="1"/>
</dbReference>